<sequence>MKKGKLILINGASSAGKTSLCRAFQDHAQEMWVRLGIDHFWFIMPPNKLILNQQDAEYFILRWSYL</sequence>
<gene>
    <name evidence="1" type="ORF">Lgra_0307</name>
    <name evidence="2" type="ORF">NCTC12388_01746</name>
</gene>
<evidence type="ECO:0000313" key="2">
    <source>
        <dbReference type="EMBL" id="STX44917.1"/>
    </source>
</evidence>
<dbReference type="GO" id="GO:0016740">
    <property type="term" value="F:transferase activity"/>
    <property type="evidence" value="ECO:0007669"/>
    <property type="project" value="UniProtKB-KW"/>
</dbReference>
<keyword evidence="3" id="KW-1185">Reference proteome</keyword>
<dbReference type="STRING" id="45066.Lgra_0307"/>
<dbReference type="Pfam" id="PF07931">
    <property type="entry name" value="CPT"/>
    <property type="match status" value="1"/>
</dbReference>
<dbReference type="Proteomes" id="UP000254476">
    <property type="component" value="Unassembled WGS sequence"/>
</dbReference>
<protein>
    <submittedName>
        <fullName evidence="2">Chloramphenicol phosphotransferase-like protein</fullName>
    </submittedName>
</protein>
<dbReference type="InterPro" id="IPR027417">
    <property type="entry name" value="P-loop_NTPase"/>
</dbReference>
<reference evidence="1 3" key="1">
    <citation type="submission" date="2015-11" db="EMBL/GenBank/DDBJ databases">
        <title>Genomic analysis of 38 Legionella species identifies large and diverse effector repertoires.</title>
        <authorList>
            <person name="Burstein D."/>
            <person name="Amaro F."/>
            <person name="Zusman T."/>
            <person name="Lifshitz Z."/>
            <person name="Cohen O."/>
            <person name="Gilbert J.A."/>
            <person name="Pupko T."/>
            <person name="Shuman H.A."/>
            <person name="Segal G."/>
        </authorList>
    </citation>
    <scope>NUCLEOTIDE SEQUENCE [LARGE SCALE GENOMIC DNA]</scope>
    <source>
        <strain evidence="1 3">Lyon 8420412</strain>
    </source>
</reference>
<reference evidence="2 4" key="2">
    <citation type="submission" date="2018-06" db="EMBL/GenBank/DDBJ databases">
        <authorList>
            <consortium name="Pathogen Informatics"/>
            <person name="Doyle S."/>
        </authorList>
    </citation>
    <scope>NUCLEOTIDE SEQUENCE [LARGE SCALE GENOMIC DNA]</scope>
    <source>
        <strain evidence="2 4">NCTC12388</strain>
    </source>
</reference>
<name>A0A378JDH4_9GAMM</name>
<accession>A0A378JDH4</accession>
<evidence type="ECO:0000313" key="3">
    <source>
        <dbReference type="Proteomes" id="UP000054691"/>
    </source>
</evidence>
<dbReference type="OrthoDB" id="67453at2"/>
<evidence type="ECO:0000313" key="4">
    <source>
        <dbReference type="Proteomes" id="UP000254476"/>
    </source>
</evidence>
<evidence type="ECO:0000313" key="1">
    <source>
        <dbReference type="EMBL" id="KTD15641.1"/>
    </source>
</evidence>
<organism evidence="2 4">
    <name type="scientific">Legionella gratiana</name>
    <dbReference type="NCBI Taxonomy" id="45066"/>
    <lineage>
        <taxon>Bacteria</taxon>
        <taxon>Pseudomonadati</taxon>
        <taxon>Pseudomonadota</taxon>
        <taxon>Gammaproteobacteria</taxon>
        <taxon>Legionellales</taxon>
        <taxon>Legionellaceae</taxon>
        <taxon>Legionella</taxon>
    </lineage>
</organism>
<dbReference type="Gene3D" id="3.40.50.300">
    <property type="entry name" value="P-loop containing nucleotide triphosphate hydrolases"/>
    <property type="match status" value="1"/>
</dbReference>
<dbReference type="SUPFAM" id="SSF52540">
    <property type="entry name" value="P-loop containing nucleoside triphosphate hydrolases"/>
    <property type="match status" value="1"/>
</dbReference>
<proteinExistence type="predicted"/>
<dbReference type="Proteomes" id="UP000054691">
    <property type="component" value="Unassembled WGS sequence"/>
</dbReference>
<dbReference type="AlphaFoldDB" id="A0A378JDH4"/>
<dbReference type="EMBL" id="LNYE01000003">
    <property type="protein sequence ID" value="KTD15641.1"/>
    <property type="molecule type" value="Genomic_DNA"/>
</dbReference>
<dbReference type="EMBL" id="UGOB01000001">
    <property type="protein sequence ID" value="STX44917.1"/>
    <property type="molecule type" value="Genomic_DNA"/>
</dbReference>
<dbReference type="RefSeq" id="WP_058497529.1">
    <property type="nucleotide sequence ID" value="NZ_CAAAHW010000009.1"/>
</dbReference>
<keyword evidence="2" id="KW-0808">Transferase</keyword>